<reference evidence="9 10" key="1">
    <citation type="submission" date="2016-06" db="EMBL/GenBank/DDBJ databases">
        <title>Draft genome sequence of Flavobacterium succinicans strain DD5b.</title>
        <authorList>
            <person name="Poehlein A."/>
            <person name="Daniel R."/>
            <person name="Simeonova D.D."/>
        </authorList>
    </citation>
    <scope>NUCLEOTIDE SEQUENCE [LARGE SCALE GENOMIC DNA]</scope>
    <source>
        <strain evidence="9 10">DD5b</strain>
    </source>
</reference>
<evidence type="ECO:0000256" key="8">
    <source>
        <dbReference type="SAM" id="Phobius"/>
    </source>
</evidence>
<dbReference type="AlphaFoldDB" id="A0A199XNX6"/>
<keyword evidence="4 8" id="KW-0812">Transmembrane</keyword>
<dbReference type="Proteomes" id="UP000093807">
    <property type="component" value="Unassembled WGS sequence"/>
</dbReference>
<dbReference type="NCBIfam" id="TIGR04178">
    <property type="entry name" value="exo_archaeo"/>
    <property type="match status" value="1"/>
</dbReference>
<evidence type="ECO:0000256" key="5">
    <source>
        <dbReference type="ARBA" id="ARBA00022801"/>
    </source>
</evidence>
<dbReference type="Pfam" id="PF09721">
    <property type="entry name" value="Exosortase_EpsH"/>
    <property type="match status" value="1"/>
</dbReference>
<keyword evidence="10" id="KW-1185">Reference proteome</keyword>
<feature type="transmembrane region" description="Helical" evidence="8">
    <location>
        <begin position="160"/>
        <end position="181"/>
    </location>
</feature>
<proteinExistence type="predicted"/>
<evidence type="ECO:0000313" key="10">
    <source>
        <dbReference type="Proteomes" id="UP000093807"/>
    </source>
</evidence>
<evidence type="ECO:0000256" key="4">
    <source>
        <dbReference type="ARBA" id="ARBA00022692"/>
    </source>
</evidence>
<keyword evidence="6 8" id="KW-1133">Transmembrane helix</keyword>
<dbReference type="GO" id="GO:0005886">
    <property type="term" value="C:plasma membrane"/>
    <property type="evidence" value="ECO:0007669"/>
    <property type="project" value="UniProtKB-SubCell"/>
</dbReference>
<dbReference type="EMBL" id="JMTM01000070">
    <property type="protein sequence ID" value="OAZ03049.1"/>
    <property type="molecule type" value="Genomic_DNA"/>
</dbReference>
<dbReference type="GO" id="GO:0006508">
    <property type="term" value="P:proteolysis"/>
    <property type="evidence" value="ECO:0007669"/>
    <property type="project" value="UniProtKB-KW"/>
</dbReference>
<dbReference type="InterPro" id="IPR026392">
    <property type="entry name" value="Exo/Archaeosortase_dom"/>
</dbReference>
<keyword evidence="5" id="KW-0378">Hydrolase</keyword>
<gene>
    <name evidence="9" type="ORF">FLB_27240</name>
</gene>
<feature type="transmembrane region" description="Helical" evidence="8">
    <location>
        <begin position="94"/>
        <end position="115"/>
    </location>
</feature>
<dbReference type="InterPro" id="IPR019127">
    <property type="entry name" value="Exosortase"/>
</dbReference>
<protein>
    <submittedName>
        <fullName evidence="9">Transmembrane exosortase EpsH</fullName>
    </submittedName>
</protein>
<dbReference type="GO" id="GO:0008233">
    <property type="term" value="F:peptidase activity"/>
    <property type="evidence" value="ECO:0007669"/>
    <property type="project" value="UniProtKB-KW"/>
</dbReference>
<evidence type="ECO:0000256" key="1">
    <source>
        <dbReference type="ARBA" id="ARBA00004651"/>
    </source>
</evidence>
<accession>A0A199XNX6</accession>
<organism evidence="9 10">
    <name type="scientific">Flavobacterium succinicans</name>
    <dbReference type="NCBI Taxonomy" id="29536"/>
    <lineage>
        <taxon>Bacteria</taxon>
        <taxon>Pseudomonadati</taxon>
        <taxon>Bacteroidota</taxon>
        <taxon>Flavobacteriia</taxon>
        <taxon>Flavobacteriales</taxon>
        <taxon>Flavobacteriaceae</taxon>
        <taxon>Flavobacterium</taxon>
    </lineage>
</organism>
<dbReference type="NCBIfam" id="TIGR04128">
    <property type="entry name" value="exoso_Fjoh_1448"/>
    <property type="match status" value="1"/>
</dbReference>
<keyword evidence="2" id="KW-1003">Cell membrane</keyword>
<comment type="subcellular location">
    <subcellularLocation>
        <location evidence="1">Cell membrane</location>
        <topology evidence="1">Multi-pass membrane protein</topology>
    </subcellularLocation>
</comment>
<sequence length="191" mass="22127">MHKFEKKTILKNYWTLYKPFLKFIGTFLVAFILLTFLYQWYLSGYENNQLDGITRLVASHVEKVLQVFDSNSAVVYQQNTKISILMHQKEVARIIEGCNAISVVILFVSFVIAFAGSFKTTLLFLIGGSVLIYLLNVIRIAILSVLLYHFPAYEHLLHGVIFPLFIYGVVFILWFIWVNYFSTYAKKSTSK</sequence>
<keyword evidence="3" id="KW-0645">Protease</keyword>
<evidence type="ECO:0000256" key="2">
    <source>
        <dbReference type="ARBA" id="ARBA00022475"/>
    </source>
</evidence>
<feature type="transmembrane region" description="Helical" evidence="8">
    <location>
        <begin position="20"/>
        <end position="41"/>
    </location>
</feature>
<name>A0A199XNX6_9FLAO</name>
<evidence type="ECO:0000256" key="3">
    <source>
        <dbReference type="ARBA" id="ARBA00022670"/>
    </source>
</evidence>
<dbReference type="PATRIC" id="fig|29536.5.peg.2822"/>
<evidence type="ECO:0000256" key="6">
    <source>
        <dbReference type="ARBA" id="ARBA00022989"/>
    </source>
</evidence>
<evidence type="ECO:0000313" key="9">
    <source>
        <dbReference type="EMBL" id="OAZ03049.1"/>
    </source>
</evidence>
<evidence type="ECO:0000256" key="7">
    <source>
        <dbReference type="ARBA" id="ARBA00023136"/>
    </source>
</evidence>
<keyword evidence="7 8" id="KW-0472">Membrane</keyword>
<feature type="transmembrane region" description="Helical" evidence="8">
    <location>
        <begin position="122"/>
        <end position="148"/>
    </location>
</feature>
<comment type="caution">
    <text evidence="9">The sequence shown here is derived from an EMBL/GenBank/DDBJ whole genome shotgun (WGS) entry which is preliminary data.</text>
</comment>
<dbReference type="InterPro" id="IPR026323">
    <property type="entry name" value="Exosortase-related_prot_XrtF"/>
</dbReference>